<feature type="compositionally biased region" description="Basic and acidic residues" evidence="1">
    <location>
        <begin position="58"/>
        <end position="72"/>
    </location>
</feature>
<comment type="caution">
    <text evidence="3">The sequence shown here is derived from an EMBL/GenBank/DDBJ whole genome shotgun (WGS) entry which is preliminary data.</text>
</comment>
<dbReference type="AlphaFoldDB" id="A0A158F000"/>
<evidence type="ECO:0000313" key="3">
    <source>
        <dbReference type="EMBL" id="SAL13025.1"/>
    </source>
</evidence>
<name>A0A158F000_9BURK</name>
<reference evidence="3" key="1">
    <citation type="submission" date="2016-01" db="EMBL/GenBank/DDBJ databases">
        <authorList>
            <person name="Peeters Charlotte."/>
        </authorList>
    </citation>
    <scope>NUCLEOTIDE SEQUENCE</scope>
    <source>
        <strain evidence="3">LMG 22936</strain>
    </source>
</reference>
<dbReference type="InterPro" id="IPR024572">
    <property type="entry name" value="RcnB"/>
</dbReference>
<dbReference type="Pfam" id="PF11776">
    <property type="entry name" value="RcnB"/>
    <property type="match status" value="1"/>
</dbReference>
<feature type="region of interest" description="Disordered" evidence="1">
    <location>
        <begin position="26"/>
        <end position="95"/>
    </location>
</feature>
<dbReference type="EMBL" id="FCNZ02000001">
    <property type="protein sequence ID" value="SAL13025.1"/>
    <property type="molecule type" value="Genomic_DNA"/>
</dbReference>
<proteinExistence type="predicted"/>
<dbReference type="Proteomes" id="UP000054717">
    <property type="component" value="Unassembled WGS sequence"/>
</dbReference>
<gene>
    <name evidence="3" type="ORF">AWB66_00428</name>
</gene>
<feature type="chain" id="PRO_5011110196" evidence="2">
    <location>
        <begin position="25"/>
        <end position="145"/>
    </location>
</feature>
<sequence>MKKSRIVAALLCASVGLATSAAFAQQMHGGPEDGHGGPGHQPYASNQPQQGQPGAAPDQRHDDRHDDRHDMGRPPAHADNGPDHRDWHKGERLSSDYHNRQYVVDDWRGYGLRQPPRGYHWVGVGGDYLLVAATSGIIAQIVLAR</sequence>
<keyword evidence="2" id="KW-0732">Signal</keyword>
<feature type="compositionally biased region" description="Basic and acidic residues" evidence="1">
    <location>
        <begin position="80"/>
        <end position="95"/>
    </location>
</feature>
<evidence type="ECO:0000256" key="2">
    <source>
        <dbReference type="SAM" id="SignalP"/>
    </source>
</evidence>
<dbReference type="RefSeq" id="WP_087628599.1">
    <property type="nucleotide sequence ID" value="NZ_FCNZ02000001.1"/>
</dbReference>
<protein>
    <submittedName>
        <fullName evidence="3">Membrane protein</fullName>
    </submittedName>
</protein>
<evidence type="ECO:0000256" key="1">
    <source>
        <dbReference type="SAM" id="MobiDB-lite"/>
    </source>
</evidence>
<organism evidence="3 4">
    <name type="scientific">Caballeronia telluris</name>
    <dbReference type="NCBI Taxonomy" id="326475"/>
    <lineage>
        <taxon>Bacteria</taxon>
        <taxon>Pseudomonadati</taxon>
        <taxon>Pseudomonadota</taxon>
        <taxon>Betaproteobacteria</taxon>
        <taxon>Burkholderiales</taxon>
        <taxon>Burkholderiaceae</taxon>
        <taxon>Caballeronia</taxon>
    </lineage>
</organism>
<keyword evidence="4" id="KW-1185">Reference proteome</keyword>
<feature type="compositionally biased region" description="Low complexity" evidence="1">
    <location>
        <begin position="47"/>
        <end position="57"/>
    </location>
</feature>
<accession>A0A158F000</accession>
<feature type="signal peptide" evidence="2">
    <location>
        <begin position="1"/>
        <end position="24"/>
    </location>
</feature>
<dbReference type="Gene3D" id="3.10.450.160">
    <property type="entry name" value="inner membrane protein cigr"/>
    <property type="match status" value="1"/>
</dbReference>
<evidence type="ECO:0000313" key="4">
    <source>
        <dbReference type="Proteomes" id="UP000054717"/>
    </source>
</evidence>
<dbReference type="STRING" id="326475.AWB66_00428"/>